<dbReference type="Proteomes" id="UP000189818">
    <property type="component" value="Unassembled WGS sequence"/>
</dbReference>
<keyword evidence="1" id="KW-0808">Transferase</keyword>
<dbReference type="GO" id="GO:0016301">
    <property type="term" value="F:kinase activity"/>
    <property type="evidence" value="ECO:0007669"/>
    <property type="project" value="UniProtKB-KW"/>
</dbReference>
<gene>
    <name evidence="1" type="ORF">SAMN06295920_11734</name>
</gene>
<dbReference type="PANTHER" id="PTHR10285">
    <property type="entry name" value="URIDINE KINASE"/>
    <property type="match status" value="1"/>
</dbReference>
<keyword evidence="1" id="KW-0418">Kinase</keyword>
<dbReference type="AlphaFoldDB" id="A0A1T5GPQ2"/>
<name>A0A1T5GPQ2_9SPHN</name>
<dbReference type="EMBL" id="FUYM01000017">
    <property type="protein sequence ID" value="SKC10351.1"/>
    <property type="molecule type" value="Genomic_DNA"/>
</dbReference>
<accession>A0A1T5GPQ2</accession>
<organism evidence="1 2">
    <name type="scientific">Rhizorhabdus histidinilytica</name>
    <dbReference type="NCBI Taxonomy" id="439228"/>
    <lineage>
        <taxon>Bacteria</taxon>
        <taxon>Pseudomonadati</taxon>
        <taxon>Pseudomonadota</taxon>
        <taxon>Alphaproteobacteria</taxon>
        <taxon>Sphingomonadales</taxon>
        <taxon>Sphingomonadaceae</taxon>
        <taxon>Rhizorhabdus</taxon>
    </lineage>
</organism>
<evidence type="ECO:0000313" key="1">
    <source>
        <dbReference type="EMBL" id="SKC10351.1"/>
    </source>
</evidence>
<dbReference type="STRING" id="439228.SAMN06295920_11734"/>
<dbReference type="SUPFAM" id="SSF52540">
    <property type="entry name" value="P-loop containing nucleoside triphosphate hydrolases"/>
    <property type="match status" value="1"/>
</dbReference>
<protein>
    <submittedName>
        <fullName evidence="1">D-glycerate 3-kinase</fullName>
    </submittedName>
</protein>
<reference evidence="2" key="1">
    <citation type="submission" date="2017-02" db="EMBL/GenBank/DDBJ databases">
        <authorList>
            <person name="Varghese N."/>
            <person name="Submissions S."/>
        </authorList>
    </citation>
    <scope>NUCLEOTIDE SEQUENCE [LARGE SCALE GENOMIC DNA]</scope>
    <source>
        <strain evidence="2">UM2</strain>
    </source>
</reference>
<dbReference type="InterPro" id="IPR027417">
    <property type="entry name" value="P-loop_NTPase"/>
</dbReference>
<keyword evidence="2" id="KW-1185">Reference proteome</keyword>
<dbReference type="Gene3D" id="3.40.50.300">
    <property type="entry name" value="P-loop containing nucleotide triphosphate hydrolases"/>
    <property type="match status" value="1"/>
</dbReference>
<proteinExistence type="predicted"/>
<sequence>MSPEPGTALGAVEAAVRRAMAKQAARRPFVLGICGAQGSGKSTLSEALADRMRVGGVATAVLSIDDLYRTRAERTALARDVHPLFAVRGVPGTHDVALGLDILAALDAGRAAALPRFDKARDDRAPADAWDVVPGDIALLILEGWCVGARPETEAALVEPVNDLEREEDADGRWRRAVNVALAGDYQALFARIDLLVLLAAPGFEAVRDWRVEQEHGLARAAGTDTEGVMSDAEVERFIRFYERLTRHILAEMPDRADLMIRLARDRTPLSLSPG</sequence>
<evidence type="ECO:0000313" key="2">
    <source>
        <dbReference type="Proteomes" id="UP000189818"/>
    </source>
</evidence>